<dbReference type="GO" id="GO:0004741">
    <property type="term" value="F:[pyruvate dehydrogenase (acetyl-transferring)]-phosphatase activity"/>
    <property type="evidence" value="ECO:0007669"/>
    <property type="project" value="TreeGrafter"/>
</dbReference>
<evidence type="ECO:0000313" key="6">
    <source>
        <dbReference type="EMBL" id="KZC04715.1"/>
    </source>
</evidence>
<organism evidence="6 7">
    <name type="scientific">Dufourea novaeangliae</name>
    <name type="common">Sweat bee</name>
    <dbReference type="NCBI Taxonomy" id="178035"/>
    <lineage>
        <taxon>Eukaryota</taxon>
        <taxon>Metazoa</taxon>
        <taxon>Ecdysozoa</taxon>
        <taxon>Arthropoda</taxon>
        <taxon>Hexapoda</taxon>
        <taxon>Insecta</taxon>
        <taxon>Pterygota</taxon>
        <taxon>Neoptera</taxon>
        <taxon>Endopterygota</taxon>
        <taxon>Hymenoptera</taxon>
        <taxon>Apocrita</taxon>
        <taxon>Aculeata</taxon>
        <taxon>Apoidea</taxon>
        <taxon>Anthophila</taxon>
        <taxon>Halictidae</taxon>
        <taxon>Rophitinae</taxon>
        <taxon>Dufourea</taxon>
    </lineage>
</organism>
<evidence type="ECO:0000256" key="2">
    <source>
        <dbReference type="ARBA" id="ARBA00022801"/>
    </source>
</evidence>
<keyword evidence="2 4" id="KW-0378">Hydrolase</keyword>
<name>A0A154NYG5_DUFNO</name>
<keyword evidence="7" id="KW-1185">Reference proteome</keyword>
<comment type="similarity">
    <text evidence="4">Belongs to the PP2C family.</text>
</comment>
<dbReference type="SUPFAM" id="SSF81606">
    <property type="entry name" value="PP2C-like"/>
    <property type="match status" value="1"/>
</dbReference>
<dbReference type="GO" id="GO:0046872">
    <property type="term" value="F:metal ion binding"/>
    <property type="evidence" value="ECO:0007669"/>
    <property type="project" value="UniProtKB-KW"/>
</dbReference>
<dbReference type="PROSITE" id="PS01032">
    <property type="entry name" value="PPM_1"/>
    <property type="match status" value="1"/>
</dbReference>
<keyword evidence="1" id="KW-0479">Metal-binding</keyword>
<evidence type="ECO:0000256" key="1">
    <source>
        <dbReference type="ARBA" id="ARBA00022723"/>
    </source>
</evidence>
<dbReference type="AlphaFoldDB" id="A0A154NYG5"/>
<dbReference type="InterPro" id="IPR036457">
    <property type="entry name" value="PPM-type-like_dom_sf"/>
</dbReference>
<dbReference type="SMART" id="SM00332">
    <property type="entry name" value="PP2Cc"/>
    <property type="match status" value="1"/>
</dbReference>
<dbReference type="InterPro" id="IPR000222">
    <property type="entry name" value="PP2C_BS"/>
</dbReference>
<dbReference type="OMA" id="GEQAMAP"/>
<gene>
    <name evidence="6" type="ORF">WN55_09514</name>
</gene>
<proteinExistence type="inferred from homology"/>
<dbReference type="STRING" id="178035.A0A154NYG5"/>
<evidence type="ECO:0000256" key="3">
    <source>
        <dbReference type="ARBA" id="ARBA00022912"/>
    </source>
</evidence>
<dbReference type="InterPro" id="IPR001932">
    <property type="entry name" value="PPM-type_phosphatase-like_dom"/>
</dbReference>
<accession>A0A154NYG5</accession>
<evidence type="ECO:0000256" key="4">
    <source>
        <dbReference type="RuleBase" id="RU003465"/>
    </source>
</evidence>
<dbReference type="Proteomes" id="UP000076502">
    <property type="component" value="Unassembled WGS sequence"/>
</dbReference>
<dbReference type="PANTHER" id="PTHR13832:SF792">
    <property type="entry name" value="GM14286P"/>
    <property type="match status" value="1"/>
</dbReference>
<protein>
    <submittedName>
        <fullName evidence="6">[Pyruvate dehydrogenase [acetyl-transferring]]-phosphatase 1, mitochondrial</fullName>
    </submittedName>
</protein>
<feature type="domain" description="PPM-type phosphatase" evidence="5">
    <location>
        <begin position="64"/>
        <end position="466"/>
    </location>
</feature>
<dbReference type="PROSITE" id="PS51746">
    <property type="entry name" value="PPM_2"/>
    <property type="match status" value="1"/>
</dbReference>
<dbReference type="Pfam" id="PF00481">
    <property type="entry name" value="PP2C"/>
    <property type="match status" value="1"/>
</dbReference>
<dbReference type="Gene3D" id="3.60.40.10">
    <property type="entry name" value="PPM-type phosphatase domain"/>
    <property type="match status" value="1"/>
</dbReference>
<dbReference type="PANTHER" id="PTHR13832">
    <property type="entry name" value="PROTEIN PHOSPHATASE 2C"/>
    <property type="match status" value="1"/>
</dbReference>
<dbReference type="EMBL" id="KQ434783">
    <property type="protein sequence ID" value="KZC04715.1"/>
    <property type="molecule type" value="Genomic_DNA"/>
</dbReference>
<keyword evidence="6" id="KW-0670">Pyruvate</keyword>
<dbReference type="OrthoDB" id="420076at2759"/>
<dbReference type="CDD" id="cd00143">
    <property type="entry name" value="PP2Cc"/>
    <property type="match status" value="1"/>
</dbReference>
<evidence type="ECO:0000313" key="7">
    <source>
        <dbReference type="Proteomes" id="UP000076502"/>
    </source>
</evidence>
<evidence type="ECO:0000259" key="5">
    <source>
        <dbReference type="PROSITE" id="PS51746"/>
    </source>
</evidence>
<reference evidence="6 7" key="1">
    <citation type="submission" date="2015-07" db="EMBL/GenBank/DDBJ databases">
        <title>The genome of Dufourea novaeangliae.</title>
        <authorList>
            <person name="Pan H."/>
            <person name="Kapheim K."/>
        </authorList>
    </citation>
    <scope>NUCLEOTIDE SEQUENCE [LARGE SCALE GENOMIC DNA]</scope>
    <source>
        <strain evidence="6">0120121106</strain>
        <tissue evidence="6">Whole body</tissue>
    </source>
</reference>
<sequence length="476" mass="53358">MVLHNMSSNFIKTVSNACVRQKERNGNKCVQRLYMALPRLTPQEVTTILQSNEYTREFNGQSSIKYYDSNQLASNNPIEDARSEAQCLLTKGILLGVFDGHGGNMCAQAISKRLFHYISACLLPRTLVKQYLNAVNSNNKLELLQMFNGKTDPLFKNKDLHQKNFLTFVKDLAKTECTTEFQMEKALENAFVRLDNDLSNEAVSTLGTKNTVESLEAATSGAVAVVAHIDGPHLHVAGVGDCQAVLGTLSEDDGWSAKLMTVEHNTDNRAEVERILSEHPANEKSTVIKMERLLGQLAPLRSLGDFQYKWSKQILQQVVPYIGEVMIPPNYHTPPYLTAKPEVKYHRLTPRDKFLIIASDGLWDLISPLQAVRLVGEHMSGKITLSPLRLPCKNMKLSDINNMLLQRKEGLKKKPLDSNAATHLLRHALGGTDYGIDHGKLSRLLTLPNPVVRIFRDDITITVVYMDSEFLRHCPP</sequence>
<dbReference type="GO" id="GO:0005739">
    <property type="term" value="C:mitochondrion"/>
    <property type="evidence" value="ECO:0007669"/>
    <property type="project" value="TreeGrafter"/>
</dbReference>
<dbReference type="InterPro" id="IPR015655">
    <property type="entry name" value="PP2C"/>
</dbReference>
<keyword evidence="3 4" id="KW-0904">Protein phosphatase</keyword>